<accession>A0ABP0G4X5</accession>
<dbReference type="EMBL" id="CAWYQH010000103">
    <property type="protein sequence ID" value="CAK8686874.1"/>
    <property type="molecule type" value="Genomic_DNA"/>
</dbReference>
<keyword evidence="2" id="KW-1185">Reference proteome</keyword>
<proteinExistence type="predicted"/>
<sequence>MLMRVIPRGMQCQTAEYGSFCRDLGGVKAKSLCTRKQPVCTTTQGSSTSLCLNNLGFVHAILCSLDSVVAPQSTLPRCHIAYHLFTFNRHVLSLTCFFD</sequence>
<evidence type="ECO:0000313" key="1">
    <source>
        <dbReference type="EMBL" id="CAK8686874.1"/>
    </source>
</evidence>
<comment type="caution">
    <text evidence="1">The sequence shown here is derived from an EMBL/GenBank/DDBJ whole genome shotgun (WGS) entry which is preliminary data.</text>
</comment>
<dbReference type="Proteomes" id="UP001642483">
    <property type="component" value="Unassembled WGS sequence"/>
</dbReference>
<organism evidence="1 2">
    <name type="scientific">Clavelina lepadiformis</name>
    <name type="common">Light-bulb sea squirt</name>
    <name type="synonym">Ascidia lepadiformis</name>
    <dbReference type="NCBI Taxonomy" id="159417"/>
    <lineage>
        <taxon>Eukaryota</taxon>
        <taxon>Metazoa</taxon>
        <taxon>Chordata</taxon>
        <taxon>Tunicata</taxon>
        <taxon>Ascidiacea</taxon>
        <taxon>Aplousobranchia</taxon>
        <taxon>Clavelinidae</taxon>
        <taxon>Clavelina</taxon>
    </lineage>
</organism>
<protein>
    <submittedName>
        <fullName evidence="1">Uncharacterized protein</fullName>
    </submittedName>
</protein>
<evidence type="ECO:0000313" key="2">
    <source>
        <dbReference type="Proteomes" id="UP001642483"/>
    </source>
</evidence>
<gene>
    <name evidence="1" type="ORF">CVLEPA_LOCUS18910</name>
</gene>
<reference evidence="1 2" key="1">
    <citation type="submission" date="2024-02" db="EMBL/GenBank/DDBJ databases">
        <authorList>
            <person name="Daric V."/>
            <person name="Darras S."/>
        </authorList>
    </citation>
    <scope>NUCLEOTIDE SEQUENCE [LARGE SCALE GENOMIC DNA]</scope>
</reference>
<name>A0ABP0G4X5_CLALP</name>